<dbReference type="CDD" id="cd00051">
    <property type="entry name" value="EFh"/>
    <property type="match status" value="1"/>
</dbReference>
<protein>
    <recommendedName>
        <fullName evidence="3">EF-hand domain-containing protein</fullName>
    </recommendedName>
</protein>
<comment type="caution">
    <text evidence="4">The sequence shown here is derived from an EMBL/GenBank/DDBJ whole genome shotgun (WGS) entry which is preliminary data.</text>
</comment>
<dbReference type="AlphaFoldDB" id="A0A0M0LQK0"/>
<dbReference type="EMBL" id="JWZX01000350">
    <property type="protein sequence ID" value="KOO53172.1"/>
    <property type="molecule type" value="Genomic_DNA"/>
</dbReference>
<dbReference type="SMART" id="SM00054">
    <property type="entry name" value="EFh"/>
    <property type="match status" value="2"/>
</dbReference>
<feature type="region of interest" description="Disordered" evidence="2">
    <location>
        <begin position="132"/>
        <end position="182"/>
    </location>
</feature>
<reference evidence="5" key="1">
    <citation type="journal article" date="2015" name="PLoS Genet.">
        <title>Genome Sequence and Transcriptome Analyses of Chrysochromulina tobin: Metabolic Tools for Enhanced Algal Fitness in the Prominent Order Prymnesiales (Haptophyceae).</title>
        <authorList>
            <person name="Hovde B.T."/>
            <person name="Deodato C.R."/>
            <person name="Hunsperger H.M."/>
            <person name="Ryken S.A."/>
            <person name="Yost W."/>
            <person name="Jha R.K."/>
            <person name="Patterson J."/>
            <person name="Monnat R.J. Jr."/>
            <person name="Barlow S.B."/>
            <person name="Starkenburg S.R."/>
            <person name="Cattolico R.A."/>
        </authorList>
    </citation>
    <scope>NUCLEOTIDE SEQUENCE</scope>
    <source>
        <strain evidence="5">CCMP291</strain>
    </source>
</reference>
<dbReference type="Pfam" id="PF13499">
    <property type="entry name" value="EF-hand_7"/>
    <property type="match status" value="1"/>
</dbReference>
<dbReference type="Proteomes" id="UP000037460">
    <property type="component" value="Unassembled WGS sequence"/>
</dbReference>
<dbReference type="InterPro" id="IPR018247">
    <property type="entry name" value="EF_Hand_1_Ca_BS"/>
</dbReference>
<keyword evidence="5" id="KW-1185">Reference proteome</keyword>
<feature type="compositionally biased region" description="Basic and acidic residues" evidence="2">
    <location>
        <begin position="154"/>
        <end position="169"/>
    </location>
</feature>
<evidence type="ECO:0000313" key="5">
    <source>
        <dbReference type="Proteomes" id="UP000037460"/>
    </source>
</evidence>
<dbReference type="InterPro" id="IPR011992">
    <property type="entry name" value="EF-hand-dom_pair"/>
</dbReference>
<dbReference type="InterPro" id="IPR002048">
    <property type="entry name" value="EF_hand_dom"/>
</dbReference>
<feature type="domain" description="EF-hand" evidence="3">
    <location>
        <begin position="1"/>
        <end position="35"/>
    </location>
</feature>
<evidence type="ECO:0000259" key="3">
    <source>
        <dbReference type="PROSITE" id="PS50222"/>
    </source>
</evidence>
<organism evidence="4 5">
    <name type="scientific">Chrysochromulina tobinii</name>
    <dbReference type="NCBI Taxonomy" id="1460289"/>
    <lineage>
        <taxon>Eukaryota</taxon>
        <taxon>Haptista</taxon>
        <taxon>Haptophyta</taxon>
        <taxon>Prymnesiophyceae</taxon>
        <taxon>Prymnesiales</taxon>
        <taxon>Chrysochromulinaceae</taxon>
        <taxon>Chrysochromulina</taxon>
    </lineage>
</organism>
<dbReference type="PROSITE" id="PS00018">
    <property type="entry name" value="EF_HAND_1"/>
    <property type="match status" value="1"/>
</dbReference>
<evidence type="ECO:0000256" key="1">
    <source>
        <dbReference type="ARBA" id="ARBA00022837"/>
    </source>
</evidence>
<dbReference type="GO" id="GO:0005509">
    <property type="term" value="F:calcium ion binding"/>
    <property type="evidence" value="ECO:0007669"/>
    <property type="project" value="InterPro"/>
</dbReference>
<keyword evidence="1" id="KW-0106">Calcium</keyword>
<proteinExistence type="predicted"/>
<dbReference type="PROSITE" id="PS50222">
    <property type="entry name" value="EF_HAND_2"/>
    <property type="match status" value="2"/>
</dbReference>
<accession>A0A0M0LQK0</accession>
<sequence length="182" mass="20125">MNVDDMAVMMDLLDADGDGKVSKAEFGAYYKRLHHCDDATVDAVWRAIDRDGDGNLTLKELCDYFGISANECSSTMKAQREMDDDRVLEALQLQSLINEERAKQRHKETAHAARFRALADLAEEMAVEDEGAMASPAVSSKPSATASPPMTMEELTRQARRRGAEEPTWRWKSPPGGGALSF</sequence>
<gene>
    <name evidence="4" type="ORF">Ctob_013512</name>
</gene>
<name>A0A0M0LQK0_9EUKA</name>
<dbReference type="SUPFAM" id="SSF47473">
    <property type="entry name" value="EF-hand"/>
    <property type="match status" value="1"/>
</dbReference>
<feature type="compositionally biased region" description="Polar residues" evidence="2">
    <location>
        <begin position="137"/>
        <end position="148"/>
    </location>
</feature>
<feature type="domain" description="EF-hand" evidence="3">
    <location>
        <begin position="36"/>
        <end position="71"/>
    </location>
</feature>
<evidence type="ECO:0000313" key="4">
    <source>
        <dbReference type="EMBL" id="KOO53172.1"/>
    </source>
</evidence>
<dbReference type="Gene3D" id="1.10.238.10">
    <property type="entry name" value="EF-hand"/>
    <property type="match status" value="1"/>
</dbReference>
<evidence type="ECO:0000256" key="2">
    <source>
        <dbReference type="SAM" id="MobiDB-lite"/>
    </source>
</evidence>